<feature type="compositionally biased region" description="Acidic residues" evidence="1">
    <location>
        <begin position="101"/>
        <end position="128"/>
    </location>
</feature>
<feature type="region of interest" description="Disordered" evidence="1">
    <location>
        <begin position="87"/>
        <end position="192"/>
    </location>
</feature>
<dbReference type="RefSeq" id="WP_179726167.1">
    <property type="nucleotide sequence ID" value="NZ_JACCBF010000001.1"/>
</dbReference>
<accession>A0A852RF30</accession>
<dbReference type="Proteomes" id="UP000582231">
    <property type="component" value="Unassembled WGS sequence"/>
</dbReference>
<protein>
    <submittedName>
        <fullName evidence="2">Chemotaxis protein histidine kinase CheA</fullName>
    </submittedName>
</protein>
<comment type="caution">
    <text evidence="2">The sequence shown here is derived from an EMBL/GenBank/DDBJ whole genome shotgun (WGS) entry which is preliminary data.</text>
</comment>
<feature type="compositionally biased region" description="Basic residues" evidence="1">
    <location>
        <begin position="157"/>
        <end position="173"/>
    </location>
</feature>
<dbReference type="EMBL" id="JACCBF010000001">
    <property type="protein sequence ID" value="NYD29835.1"/>
    <property type="molecule type" value="Genomic_DNA"/>
</dbReference>
<keyword evidence="2" id="KW-0808">Transferase</keyword>
<dbReference type="GO" id="GO:0016301">
    <property type="term" value="F:kinase activity"/>
    <property type="evidence" value="ECO:0007669"/>
    <property type="project" value="UniProtKB-KW"/>
</dbReference>
<feature type="compositionally biased region" description="Basic and acidic residues" evidence="1">
    <location>
        <begin position="137"/>
        <end position="147"/>
    </location>
</feature>
<sequence>MSANSKIALAVAGGYMLGRTKKLRLAMTLAGMLAGKKVATNRQLLTQGAKLVENNPQLKQLQGQLTGRLVDVAREAALVAAASRVESFTQSLQSKGSDSRAEEDEHVPDEDSATEEAQEEQAQDDAGQDDGSAPRRGAAERSPDKAPARKSAASKAPAKKAPAKKAPAKRASAKKTSAQRSTAKKSPAGAGR</sequence>
<gene>
    <name evidence="2" type="ORF">BJ958_001381</name>
</gene>
<evidence type="ECO:0000313" key="2">
    <source>
        <dbReference type="EMBL" id="NYD29835.1"/>
    </source>
</evidence>
<feature type="compositionally biased region" description="Low complexity" evidence="1">
    <location>
        <begin position="174"/>
        <end position="186"/>
    </location>
</feature>
<keyword evidence="2" id="KW-0418">Kinase</keyword>
<evidence type="ECO:0000256" key="1">
    <source>
        <dbReference type="SAM" id="MobiDB-lite"/>
    </source>
</evidence>
<keyword evidence="3" id="KW-1185">Reference proteome</keyword>
<proteinExistence type="predicted"/>
<organism evidence="2 3">
    <name type="scientific">Nocardioides kongjuensis</name>
    <dbReference type="NCBI Taxonomy" id="349522"/>
    <lineage>
        <taxon>Bacteria</taxon>
        <taxon>Bacillati</taxon>
        <taxon>Actinomycetota</taxon>
        <taxon>Actinomycetes</taxon>
        <taxon>Propionibacteriales</taxon>
        <taxon>Nocardioidaceae</taxon>
        <taxon>Nocardioides</taxon>
    </lineage>
</organism>
<reference evidence="2 3" key="1">
    <citation type="submission" date="2020-07" db="EMBL/GenBank/DDBJ databases">
        <title>Sequencing the genomes of 1000 actinobacteria strains.</title>
        <authorList>
            <person name="Klenk H.-P."/>
        </authorList>
    </citation>
    <scope>NUCLEOTIDE SEQUENCE [LARGE SCALE GENOMIC DNA]</scope>
    <source>
        <strain evidence="2 3">DSM 19082</strain>
    </source>
</reference>
<evidence type="ECO:0000313" key="3">
    <source>
        <dbReference type="Proteomes" id="UP000582231"/>
    </source>
</evidence>
<dbReference type="AlphaFoldDB" id="A0A852RF30"/>
<name>A0A852RF30_9ACTN</name>